<dbReference type="HOGENOM" id="CLU_095025_0_0_1"/>
<evidence type="ECO:0000313" key="3">
    <source>
        <dbReference type="Proteomes" id="UP000027222"/>
    </source>
</evidence>
<evidence type="ECO:0000313" key="2">
    <source>
        <dbReference type="EMBL" id="KDR70553.1"/>
    </source>
</evidence>
<gene>
    <name evidence="2" type="ORF">GALMADRAFT_144466</name>
</gene>
<reference evidence="3" key="1">
    <citation type="journal article" date="2014" name="Proc. Natl. Acad. Sci. U.S.A.">
        <title>Extensive sampling of basidiomycete genomes demonstrates inadequacy of the white-rot/brown-rot paradigm for wood decay fungi.</title>
        <authorList>
            <person name="Riley R."/>
            <person name="Salamov A.A."/>
            <person name="Brown D.W."/>
            <person name="Nagy L.G."/>
            <person name="Floudas D."/>
            <person name="Held B.W."/>
            <person name="Levasseur A."/>
            <person name="Lombard V."/>
            <person name="Morin E."/>
            <person name="Otillar R."/>
            <person name="Lindquist E.A."/>
            <person name="Sun H."/>
            <person name="LaButti K.M."/>
            <person name="Schmutz J."/>
            <person name="Jabbour D."/>
            <person name="Luo H."/>
            <person name="Baker S.E."/>
            <person name="Pisabarro A.G."/>
            <person name="Walton J.D."/>
            <person name="Blanchette R.A."/>
            <person name="Henrissat B."/>
            <person name="Martin F."/>
            <person name="Cullen D."/>
            <person name="Hibbett D.S."/>
            <person name="Grigoriev I.V."/>
        </authorList>
    </citation>
    <scope>NUCLEOTIDE SEQUENCE [LARGE SCALE GENOMIC DNA]</scope>
    <source>
        <strain evidence="3">CBS 339.88</strain>
    </source>
</reference>
<proteinExistence type="predicted"/>
<name>A0A067SUW4_GALM3</name>
<dbReference type="OrthoDB" id="2909885at2759"/>
<organism evidence="2 3">
    <name type="scientific">Galerina marginata (strain CBS 339.88)</name>
    <dbReference type="NCBI Taxonomy" id="685588"/>
    <lineage>
        <taxon>Eukaryota</taxon>
        <taxon>Fungi</taxon>
        <taxon>Dikarya</taxon>
        <taxon>Basidiomycota</taxon>
        <taxon>Agaricomycotina</taxon>
        <taxon>Agaricomycetes</taxon>
        <taxon>Agaricomycetidae</taxon>
        <taxon>Agaricales</taxon>
        <taxon>Agaricineae</taxon>
        <taxon>Strophariaceae</taxon>
        <taxon>Galerina</taxon>
    </lineage>
</organism>
<feature type="chain" id="PRO_5001646167" evidence="1">
    <location>
        <begin position="21"/>
        <end position="183"/>
    </location>
</feature>
<evidence type="ECO:0000256" key="1">
    <source>
        <dbReference type="SAM" id="SignalP"/>
    </source>
</evidence>
<protein>
    <submittedName>
        <fullName evidence="2">Uncharacterized protein</fullName>
    </submittedName>
</protein>
<accession>A0A067SUW4</accession>
<dbReference type="EMBL" id="KL142396">
    <property type="protein sequence ID" value="KDR70553.1"/>
    <property type="molecule type" value="Genomic_DNA"/>
</dbReference>
<keyword evidence="1" id="KW-0732">Signal</keyword>
<sequence>MFISKVFLTLFALLLSTALAAPAPIRQAPSRDDLQLSTRGLGQLAKAAGMALKIKKNLHPTPGKAVFWSGSRPGKSGPVSVGADAERFAAKHGKEVLNPSLQKHGINIPSRKESPYSNKLWGFASKVYAQRASGHVHAVLGSTRRPGNIYDTIEKPILMKNKKVTKITEHNAETGKATVVKGK</sequence>
<dbReference type="Proteomes" id="UP000027222">
    <property type="component" value="Unassembled WGS sequence"/>
</dbReference>
<dbReference type="AlphaFoldDB" id="A0A067SUW4"/>
<feature type="signal peptide" evidence="1">
    <location>
        <begin position="1"/>
        <end position="20"/>
    </location>
</feature>
<dbReference type="SUPFAM" id="SSF52309">
    <property type="entry name" value="N-(deoxy)ribosyltransferase-like"/>
    <property type="match status" value="1"/>
</dbReference>
<keyword evidence="3" id="KW-1185">Reference proteome</keyword>